<keyword evidence="2 6" id="KW-0689">Ribosomal protein</keyword>
<evidence type="ECO:0000313" key="6">
    <source>
        <dbReference type="EMBL" id="UTX42757.1"/>
    </source>
</evidence>
<organism evidence="6 8">
    <name type="scientific">Encephalitozoon hellem</name>
    <name type="common">Microsporidian parasite</name>
    <dbReference type="NCBI Taxonomy" id="27973"/>
    <lineage>
        <taxon>Eukaryota</taxon>
        <taxon>Fungi</taxon>
        <taxon>Fungi incertae sedis</taxon>
        <taxon>Microsporidia</taxon>
        <taxon>Unikaryonidae</taxon>
        <taxon>Encephalitozoon</taxon>
    </lineage>
</organism>
<name>A0A9Q9F955_ENCHE</name>
<evidence type="ECO:0000256" key="1">
    <source>
        <dbReference type="ARBA" id="ARBA00006194"/>
    </source>
</evidence>
<reference evidence="7 9" key="2">
    <citation type="submission" date="2023-02" db="EMBL/GenBank/DDBJ databases">
        <title>Encephalitozoon hellem ATCC 50451 complete genome.</title>
        <authorList>
            <person name="Mascarenhas dos Santos A.C."/>
            <person name="Julian A.T."/>
            <person name="Pombert J.-F."/>
        </authorList>
    </citation>
    <scope>NUCLEOTIDE SEQUENCE [LARGE SCALE GENOMIC DNA]</scope>
    <source>
        <strain evidence="7 9">ATCC 50451</strain>
    </source>
</reference>
<protein>
    <recommendedName>
        <fullName evidence="4">Small ribosomal subunit protein uS11</fullName>
    </recommendedName>
    <alternativeName>
        <fullName evidence="5">40S ribosomal protein S14</fullName>
    </alternativeName>
</protein>
<dbReference type="OrthoDB" id="1677536at2759"/>
<accession>A0A9Q9F955</accession>
<dbReference type="HAMAP" id="MF_01310">
    <property type="entry name" value="Ribosomal_uS11"/>
    <property type="match status" value="1"/>
</dbReference>
<dbReference type="Gene3D" id="3.30.420.80">
    <property type="entry name" value="Ribosomal protein S11"/>
    <property type="match status" value="1"/>
</dbReference>
<dbReference type="Pfam" id="PF00411">
    <property type="entry name" value="Ribosomal_S11"/>
    <property type="match status" value="1"/>
</dbReference>
<dbReference type="InterPro" id="IPR001971">
    <property type="entry name" value="Ribosomal_uS11"/>
</dbReference>
<dbReference type="Proteomes" id="UP001217963">
    <property type="component" value="Chromosome III"/>
</dbReference>
<evidence type="ECO:0000313" key="7">
    <source>
        <dbReference type="EMBL" id="WEL38216.1"/>
    </source>
</evidence>
<evidence type="ECO:0000256" key="2">
    <source>
        <dbReference type="ARBA" id="ARBA00022980"/>
    </source>
</evidence>
<comment type="similarity">
    <text evidence="1">Belongs to the universal ribosomal protein uS11 family.</text>
</comment>
<gene>
    <name evidence="6" type="ORF">GPU96_03g04790</name>
    <name evidence="7" type="ORF">PFJ87_03g00740</name>
</gene>
<dbReference type="Proteomes" id="UP001059546">
    <property type="component" value="Chromosome III"/>
</dbReference>
<dbReference type="AlphaFoldDB" id="A0A9Q9F955"/>
<proteinExistence type="inferred from homology"/>
<keyword evidence="9" id="KW-1185">Reference proteome</keyword>
<dbReference type="SUPFAM" id="SSF53137">
    <property type="entry name" value="Translational machinery components"/>
    <property type="match status" value="1"/>
</dbReference>
<reference evidence="6" key="1">
    <citation type="submission" date="2021-05" db="EMBL/GenBank/DDBJ databases">
        <title>Encephalitozoon hellem ATCC 50604 Complete Genome.</title>
        <authorList>
            <person name="Mascarenhas dos Santos A.C."/>
            <person name="Julian A.T."/>
            <person name="Pombert J.-F."/>
        </authorList>
    </citation>
    <scope>NUCLEOTIDE SEQUENCE</scope>
    <source>
        <strain evidence="6">ATCC 50604</strain>
    </source>
</reference>
<dbReference type="EMBL" id="CP075149">
    <property type="protein sequence ID" value="UTX42757.1"/>
    <property type="molecule type" value="Genomic_DNA"/>
</dbReference>
<evidence type="ECO:0000313" key="9">
    <source>
        <dbReference type="Proteomes" id="UP001217963"/>
    </source>
</evidence>
<dbReference type="GO" id="GO:0006412">
    <property type="term" value="P:translation"/>
    <property type="evidence" value="ECO:0007669"/>
    <property type="project" value="InterPro"/>
</dbReference>
<dbReference type="EMBL" id="CP119064">
    <property type="protein sequence ID" value="WEL38216.1"/>
    <property type="molecule type" value="Genomic_DNA"/>
</dbReference>
<evidence type="ECO:0000256" key="5">
    <source>
        <dbReference type="ARBA" id="ARBA00044343"/>
    </source>
</evidence>
<keyword evidence="3" id="KW-0687">Ribonucleoprotein</keyword>
<sequence>MTELIEAESMELSAVAHIKATKNDTFVHITDMTGSETIAKITGGMRVKAQRDEGSPYAAMLAAQDVAEKILGRGIKILHFKLRGAGGVKPMALGPGAQTAIRTLIRAGLRVGRIEDVTPVARDRVRKRGGHRGRRV</sequence>
<dbReference type="PANTHER" id="PTHR11759">
    <property type="entry name" value="40S RIBOSOMAL PROTEIN S14/30S RIBOSOMAL PROTEIN S11"/>
    <property type="match status" value="1"/>
</dbReference>
<dbReference type="InterPro" id="IPR036967">
    <property type="entry name" value="Ribosomal_uS11_sf"/>
</dbReference>
<evidence type="ECO:0000313" key="8">
    <source>
        <dbReference type="Proteomes" id="UP001059546"/>
    </source>
</evidence>
<dbReference type="GO" id="GO:0044391">
    <property type="term" value="C:ribosomal subunit"/>
    <property type="evidence" value="ECO:0007669"/>
    <property type="project" value="UniProtKB-ARBA"/>
</dbReference>
<evidence type="ECO:0000256" key="4">
    <source>
        <dbReference type="ARBA" id="ARBA00035160"/>
    </source>
</evidence>
<dbReference type="GO" id="GO:0022626">
    <property type="term" value="C:cytosolic ribosome"/>
    <property type="evidence" value="ECO:0007669"/>
    <property type="project" value="UniProtKB-ARBA"/>
</dbReference>
<dbReference type="PIRSF" id="PIRSF002131">
    <property type="entry name" value="Ribosomal_S11"/>
    <property type="match status" value="1"/>
</dbReference>
<dbReference type="FunFam" id="3.30.420.80:FF:000018">
    <property type="entry name" value="40S ribosomal protein S14"/>
    <property type="match status" value="1"/>
</dbReference>
<dbReference type="GO" id="GO:0003735">
    <property type="term" value="F:structural constituent of ribosome"/>
    <property type="evidence" value="ECO:0007669"/>
    <property type="project" value="InterPro"/>
</dbReference>
<evidence type="ECO:0000256" key="3">
    <source>
        <dbReference type="ARBA" id="ARBA00023274"/>
    </source>
</evidence>